<reference evidence="5" key="1">
    <citation type="submission" date="2016-10" db="EMBL/GenBank/DDBJ databases">
        <authorList>
            <person name="Varghese N."/>
            <person name="Submissions S."/>
        </authorList>
    </citation>
    <scope>NUCLEOTIDE SEQUENCE [LARGE SCALE GENOMIC DNA]</scope>
    <source>
        <strain evidence="5">DSM 24213</strain>
    </source>
</reference>
<dbReference type="GO" id="GO:0046872">
    <property type="term" value="F:metal ion binding"/>
    <property type="evidence" value="ECO:0007669"/>
    <property type="project" value="InterPro"/>
</dbReference>
<dbReference type="AlphaFoldDB" id="A0A1I4U207"/>
<dbReference type="Proteomes" id="UP000243629">
    <property type="component" value="Unassembled WGS sequence"/>
</dbReference>
<dbReference type="STRING" id="1720063.SAMN05216217_11730"/>
<dbReference type="Gene3D" id="3.30.830.10">
    <property type="entry name" value="Metalloenzyme, LuxS/M16 peptidase-like"/>
    <property type="match status" value="2"/>
</dbReference>
<evidence type="ECO:0000259" key="2">
    <source>
        <dbReference type="Pfam" id="PF00675"/>
    </source>
</evidence>
<dbReference type="GO" id="GO:0008233">
    <property type="term" value="F:peptidase activity"/>
    <property type="evidence" value="ECO:0007669"/>
    <property type="project" value="UniProtKB-KW"/>
</dbReference>
<name>A0A1I4U207_9GAMM</name>
<sequence length="500" mass="53851">MTTQPSRGLRRLLALLLLPALLATLLWSTLQQPAPPEAPQAPDAAPQIAGLEDLPALESLALLAGQSPPARRQLNLQHWNTSQGTPVYFMPASELPMLDVRLLFAAGSARDGDYPGLASMTNALISEGTARLDADALADAFESLGAEFSHSSHRDMGVISLRTLSDPAVQSAALALLREVLAGPAFTAEALERLRQQQLAGLRMRLQSPAAQASEAFWREFWGKHPYAQLPEGTAESLLALQPEQLQAFYREHYSAGNAVLALVGNLSRSEAEALAEQLAAALPAGPRLPATAAADSHGQGPRHVAFASQQAHILIGQPLIERTHPDYPALYVANQMLGGSGFGSRLMEAIREQRGLSYSVSSQLLPMQGGGLWMISLQTRADQAELALEVVEQTLQQFAEQGPDASELARSQRQILGEFPLSTASNAAIVGQLAAIGFHQLPLNHMQLFLEQIQQLQPEQVRDAFRRHLPADQRLHLVLGPAPEAEVEVKVEAGSEVQP</sequence>
<dbReference type="InterPro" id="IPR011249">
    <property type="entry name" value="Metalloenz_LuxS/M16"/>
</dbReference>
<evidence type="ECO:0000313" key="5">
    <source>
        <dbReference type="Proteomes" id="UP000243629"/>
    </source>
</evidence>
<dbReference type="PANTHER" id="PTHR11851:SF224">
    <property type="entry name" value="PROCESSING PROTEASE"/>
    <property type="match status" value="1"/>
</dbReference>
<dbReference type="InterPro" id="IPR007863">
    <property type="entry name" value="Peptidase_M16_C"/>
</dbReference>
<feature type="coiled-coil region" evidence="1">
    <location>
        <begin position="375"/>
        <end position="402"/>
    </location>
</feature>
<protein>
    <submittedName>
        <fullName evidence="4">Zinc protease</fullName>
    </submittedName>
</protein>
<keyword evidence="1" id="KW-0175">Coiled coil</keyword>
<keyword evidence="5" id="KW-1185">Reference proteome</keyword>
<dbReference type="OrthoDB" id="9811314at2"/>
<dbReference type="PANTHER" id="PTHR11851">
    <property type="entry name" value="METALLOPROTEASE"/>
    <property type="match status" value="1"/>
</dbReference>
<evidence type="ECO:0000259" key="3">
    <source>
        <dbReference type="Pfam" id="PF05193"/>
    </source>
</evidence>
<dbReference type="EMBL" id="FOUI01000017">
    <property type="protein sequence ID" value="SFM83052.1"/>
    <property type="molecule type" value="Genomic_DNA"/>
</dbReference>
<dbReference type="GO" id="GO:0006508">
    <property type="term" value="P:proteolysis"/>
    <property type="evidence" value="ECO:0007669"/>
    <property type="project" value="UniProtKB-KW"/>
</dbReference>
<evidence type="ECO:0000313" key="4">
    <source>
        <dbReference type="EMBL" id="SFM83052.1"/>
    </source>
</evidence>
<organism evidence="4 5">
    <name type="scientific">Halopseudomonas yangmingensis</name>
    <dbReference type="NCBI Taxonomy" id="1720063"/>
    <lineage>
        <taxon>Bacteria</taxon>
        <taxon>Pseudomonadati</taxon>
        <taxon>Pseudomonadota</taxon>
        <taxon>Gammaproteobacteria</taxon>
        <taxon>Pseudomonadales</taxon>
        <taxon>Pseudomonadaceae</taxon>
        <taxon>Halopseudomonas</taxon>
    </lineage>
</organism>
<evidence type="ECO:0000256" key="1">
    <source>
        <dbReference type="SAM" id="Coils"/>
    </source>
</evidence>
<keyword evidence="4" id="KW-0378">Hydrolase</keyword>
<dbReference type="InterPro" id="IPR050361">
    <property type="entry name" value="MPP/UQCRC_Complex"/>
</dbReference>
<keyword evidence="4" id="KW-0645">Protease</keyword>
<proteinExistence type="predicted"/>
<dbReference type="RefSeq" id="WP_093478358.1">
    <property type="nucleotide sequence ID" value="NZ_FOUI01000017.1"/>
</dbReference>
<dbReference type="Pfam" id="PF00675">
    <property type="entry name" value="Peptidase_M16"/>
    <property type="match status" value="1"/>
</dbReference>
<accession>A0A1I4U207</accession>
<feature type="domain" description="Peptidase M16 C-terminal" evidence="3">
    <location>
        <begin position="241"/>
        <end position="415"/>
    </location>
</feature>
<gene>
    <name evidence="4" type="ORF">SAMN05216217_11730</name>
</gene>
<feature type="domain" description="Peptidase M16 N-terminal" evidence="2">
    <location>
        <begin position="100"/>
        <end position="201"/>
    </location>
</feature>
<dbReference type="InterPro" id="IPR011765">
    <property type="entry name" value="Pept_M16_N"/>
</dbReference>
<dbReference type="Pfam" id="PF05193">
    <property type="entry name" value="Peptidase_M16_C"/>
    <property type="match status" value="1"/>
</dbReference>
<dbReference type="SUPFAM" id="SSF63411">
    <property type="entry name" value="LuxS/MPP-like metallohydrolase"/>
    <property type="match status" value="2"/>
</dbReference>